<reference evidence="4" key="2">
    <citation type="submission" date="2023-06" db="EMBL/GenBank/DDBJ databases">
        <authorList>
            <person name="Kobayashi Y."/>
            <person name="Kayamori A."/>
            <person name="Aoki K."/>
            <person name="Shiwa Y."/>
            <person name="Fujita N."/>
            <person name="Sugita T."/>
            <person name="Iwasaki W."/>
            <person name="Tanaka N."/>
            <person name="Takashima M."/>
        </authorList>
    </citation>
    <scope>NUCLEOTIDE SEQUENCE</scope>
    <source>
        <strain evidence="4">HIS016</strain>
    </source>
</reference>
<dbReference type="InterPro" id="IPR013320">
    <property type="entry name" value="ConA-like_dom_sf"/>
</dbReference>
<dbReference type="Gene3D" id="2.60.120.200">
    <property type="match status" value="1"/>
</dbReference>
<keyword evidence="2" id="KW-0732">Signal</keyword>
<keyword evidence="5" id="KW-1185">Reference proteome</keyword>
<dbReference type="PANTHER" id="PTHR10963">
    <property type="entry name" value="GLYCOSYL HYDROLASE-RELATED"/>
    <property type="match status" value="1"/>
</dbReference>
<dbReference type="GO" id="GO:0009251">
    <property type="term" value="P:glucan catabolic process"/>
    <property type="evidence" value="ECO:0007669"/>
    <property type="project" value="TreeGrafter"/>
</dbReference>
<evidence type="ECO:0000259" key="3">
    <source>
        <dbReference type="PROSITE" id="PS51762"/>
    </source>
</evidence>
<dbReference type="EMBL" id="BTCM01000005">
    <property type="protein sequence ID" value="GMK58304.1"/>
    <property type="molecule type" value="Genomic_DNA"/>
</dbReference>
<reference evidence="4" key="1">
    <citation type="journal article" date="2023" name="BMC Genomics">
        <title>Chromosome-level genome assemblies of Cutaneotrichosporon spp. (Trichosporonales, Basidiomycota) reveal imbalanced evolution between nucleotide sequences and chromosome synteny.</title>
        <authorList>
            <person name="Kobayashi Y."/>
            <person name="Kayamori A."/>
            <person name="Aoki K."/>
            <person name="Shiwa Y."/>
            <person name="Matsutani M."/>
            <person name="Fujita N."/>
            <person name="Sugita T."/>
            <person name="Iwasaki W."/>
            <person name="Tanaka N."/>
            <person name="Takashima M."/>
        </authorList>
    </citation>
    <scope>NUCLEOTIDE SEQUENCE</scope>
    <source>
        <strain evidence="4">HIS016</strain>
    </source>
</reference>
<evidence type="ECO:0000313" key="4">
    <source>
        <dbReference type="EMBL" id="GMK58304.1"/>
    </source>
</evidence>
<protein>
    <recommendedName>
        <fullName evidence="3">GH16 domain-containing protein</fullName>
    </recommendedName>
</protein>
<accession>A0AAD3TWU7</accession>
<gene>
    <name evidence="4" type="ORF">CspeluHIS016_0503360</name>
</gene>
<feature type="domain" description="GH16" evidence="3">
    <location>
        <begin position="9"/>
        <end position="319"/>
    </location>
</feature>
<dbReference type="PANTHER" id="PTHR10963:SF24">
    <property type="entry name" value="GLYCOSIDASE C21B10.07-RELATED"/>
    <property type="match status" value="1"/>
</dbReference>
<name>A0AAD3TWU7_9TREE</name>
<evidence type="ECO:0000256" key="1">
    <source>
        <dbReference type="SAM" id="MobiDB-lite"/>
    </source>
</evidence>
<dbReference type="SUPFAM" id="SSF49899">
    <property type="entry name" value="Concanavalin A-like lectins/glucanases"/>
    <property type="match status" value="1"/>
</dbReference>
<sequence length="377" mass="39510">MLSLLPLLPLAAAATYPLVDSHKGATFLDGFRTPAGAYDNTTSGDVFWAQKGNSSVMYLNDAGRYVLKVDNTSFVPYNEKRFAPSLLTERAYPVGSVFVMDAVHMPYGCSVWPAFWTQGAAWPEGGEIDIMEGVNDQTANQIALHSAEDGCYASKDAQMTGQLRLDNCSVTSNGGSGCTVGDPNQNSYGAGFAAAGGGVYVAEYATDGIRVWFKSRADVPKEMTGDAKSLDTSLLGTPTANYPSTTCDIGKYFADQILTITITLCGAWAGTPSVLEATCPQLVGTNTCYTTYVINDASETYKNAYFELNYINIYSTAVEASSTSSNSSSGSSSGSASDSAAKPTGTSGARRALDMPVRLGWAAGLAAALGGALAFVL</sequence>
<dbReference type="InterPro" id="IPR000757">
    <property type="entry name" value="Beta-glucanase-like"/>
</dbReference>
<evidence type="ECO:0000313" key="5">
    <source>
        <dbReference type="Proteomes" id="UP001222932"/>
    </source>
</evidence>
<dbReference type="PROSITE" id="PS51762">
    <property type="entry name" value="GH16_2"/>
    <property type="match status" value="1"/>
</dbReference>
<dbReference type="InterPro" id="IPR050546">
    <property type="entry name" value="Glycosyl_Hydrlase_16"/>
</dbReference>
<evidence type="ECO:0000256" key="2">
    <source>
        <dbReference type="SAM" id="SignalP"/>
    </source>
</evidence>
<dbReference type="Proteomes" id="UP001222932">
    <property type="component" value="Unassembled WGS sequence"/>
</dbReference>
<dbReference type="FunFam" id="2.60.120.200:FF:000179">
    <property type="entry name" value="Unplaced genomic scaffold supercont1.19, whole genome shotgun sequence"/>
    <property type="match status" value="1"/>
</dbReference>
<feature type="region of interest" description="Disordered" evidence="1">
    <location>
        <begin position="324"/>
        <end position="347"/>
    </location>
</feature>
<feature type="signal peptide" evidence="2">
    <location>
        <begin position="1"/>
        <end position="21"/>
    </location>
</feature>
<dbReference type="GO" id="GO:0004553">
    <property type="term" value="F:hydrolase activity, hydrolyzing O-glycosyl compounds"/>
    <property type="evidence" value="ECO:0007669"/>
    <property type="project" value="InterPro"/>
</dbReference>
<proteinExistence type="predicted"/>
<feature type="compositionally biased region" description="Low complexity" evidence="1">
    <location>
        <begin position="324"/>
        <end position="341"/>
    </location>
</feature>
<dbReference type="Pfam" id="PF26113">
    <property type="entry name" value="GH16_XgeA"/>
    <property type="match status" value="1"/>
</dbReference>
<feature type="chain" id="PRO_5041940672" description="GH16 domain-containing protein" evidence="2">
    <location>
        <begin position="22"/>
        <end position="377"/>
    </location>
</feature>
<comment type="caution">
    <text evidence="4">The sequence shown here is derived from an EMBL/GenBank/DDBJ whole genome shotgun (WGS) entry which is preliminary data.</text>
</comment>
<organism evidence="4 5">
    <name type="scientific">Cutaneotrichosporon spelunceum</name>
    <dbReference type="NCBI Taxonomy" id="1672016"/>
    <lineage>
        <taxon>Eukaryota</taxon>
        <taxon>Fungi</taxon>
        <taxon>Dikarya</taxon>
        <taxon>Basidiomycota</taxon>
        <taxon>Agaricomycotina</taxon>
        <taxon>Tremellomycetes</taxon>
        <taxon>Trichosporonales</taxon>
        <taxon>Trichosporonaceae</taxon>
        <taxon>Cutaneotrichosporon</taxon>
    </lineage>
</organism>
<dbReference type="AlphaFoldDB" id="A0AAD3TWU7"/>